<reference evidence="3" key="1">
    <citation type="submission" date="2016-04" db="EMBL/GenBank/DDBJ databases">
        <authorList>
            <person name="Chen S.-C."/>
            <person name="Lai M.-C."/>
        </authorList>
    </citation>
    <scope>NUCLEOTIDE SEQUENCE [LARGE SCALE GENOMIC DNA]</scope>
    <source>
        <strain evidence="3">AB14</strain>
    </source>
</reference>
<name>A0A1S8AVR4_9EURY</name>
<evidence type="ECO:0000256" key="1">
    <source>
        <dbReference type="SAM" id="MobiDB-lite"/>
    </source>
</evidence>
<feature type="region of interest" description="Disordered" evidence="1">
    <location>
        <begin position="230"/>
        <end position="249"/>
    </location>
</feature>
<feature type="compositionally biased region" description="Low complexity" evidence="1">
    <location>
        <begin position="192"/>
        <end position="204"/>
    </location>
</feature>
<gene>
    <name evidence="2" type="ORF">A6E15_06630</name>
</gene>
<sequence length="578" mass="61811">MRRRHGERAVTVQIGAVLLLAIVFTALALYQVNAVPAENQAIESEHNQQVHGEMQELRNAIKNAGITGSSTSVSVTLGTQYPTRTFLMNPPDPTGTLETTDPSLLTIDNADVTAPLGGYSEGELEDRVLGSHETRTVVYGPHYNEYRNAPTTRIEHGLAFNDFGDATVELTDQPLIDGDRVTIVLVDGDLSTSSSSATTVDTRSLSGPTDPVSLESTGDNITITVPTQSPDVWNETIGTDFGPKSGQENARVVPSGYADGKLPIELAKSGEPYDLQMACVAIGDSDTTCEDFDIDEEADSKGGTTLAGPKVTDLELDPVTVTRGETVDIAGKFDNRGAATDLRGGTPIVDAEWYLVEGDRNGTLSSEEFNRATTLWANGTIDTENLETNTTYTVGVRAQDTRGVWTNESVDGRVMEFTVEDEDSAEQRGLEYAGTARTSEGSQLGTDSQVAFDLVNTGTDSVTVEGVTVEKTGPADKIRSDDVGFAVPEVLVQSTDNGFAWQLGSGGYRLGDRIGLDDTATVEGNQEVSVILTEFQQQRNTNTPIDMNGRSITATVDYQYADGTTDEVTVTFTPPEGS</sequence>
<feature type="region of interest" description="Disordered" evidence="1">
    <location>
        <begin position="192"/>
        <end position="218"/>
    </location>
</feature>
<dbReference type="Proteomes" id="UP000189370">
    <property type="component" value="Unassembled WGS sequence"/>
</dbReference>
<evidence type="ECO:0000313" key="3">
    <source>
        <dbReference type="Proteomes" id="UP000189370"/>
    </source>
</evidence>
<dbReference type="EMBL" id="LWLN01000001">
    <property type="protein sequence ID" value="OLZ40686.1"/>
    <property type="molecule type" value="Genomic_DNA"/>
</dbReference>
<dbReference type="AlphaFoldDB" id="A0A1S8AVR4"/>
<proteinExistence type="predicted"/>
<dbReference type="STRING" id="301967.A6E15_06630"/>
<keyword evidence="3" id="KW-1185">Reference proteome</keyword>
<protein>
    <submittedName>
        <fullName evidence="2">Uncharacterized protein</fullName>
    </submittedName>
</protein>
<evidence type="ECO:0000313" key="2">
    <source>
        <dbReference type="EMBL" id="OLZ40686.1"/>
    </source>
</evidence>
<comment type="caution">
    <text evidence="2">The sequence shown here is derived from an EMBL/GenBank/DDBJ whole genome shotgun (WGS) entry which is preliminary data.</text>
</comment>
<organism evidence="2 3">
    <name type="scientific">Natrinema saccharevitans</name>
    <dbReference type="NCBI Taxonomy" id="301967"/>
    <lineage>
        <taxon>Archaea</taxon>
        <taxon>Methanobacteriati</taxon>
        <taxon>Methanobacteriota</taxon>
        <taxon>Stenosarchaea group</taxon>
        <taxon>Halobacteria</taxon>
        <taxon>Halobacteriales</taxon>
        <taxon>Natrialbaceae</taxon>
        <taxon>Natrinema</taxon>
    </lineage>
</organism>
<accession>A0A1S8AVR4</accession>